<feature type="non-terminal residue" evidence="1">
    <location>
        <position position="1"/>
    </location>
</feature>
<evidence type="ECO:0000313" key="2">
    <source>
        <dbReference type="Proteomes" id="UP000252139"/>
    </source>
</evidence>
<sequence>PLQAQITGYPTGYAYQNTLQAQMTGYPPQQTSSFSSGQIPQFQAQMTGIQNSHNPFGQMNAQKNDRNMMSFYSNGIDTFGNTGNLRIPFGTGFANTLATQHTSNNLFSEPIEHPSRNPFGTSNNKSLLELMQEQKLKGQQNTF</sequence>
<dbReference type="EMBL" id="PJQL01003796">
    <property type="protein sequence ID" value="RCH80663.1"/>
    <property type="molecule type" value="Genomic_DNA"/>
</dbReference>
<dbReference type="OrthoDB" id="2427313at2759"/>
<protein>
    <submittedName>
        <fullName evidence="1">Uncharacterized protein</fullName>
    </submittedName>
</protein>
<reference evidence="1 2" key="1">
    <citation type="journal article" date="2018" name="G3 (Bethesda)">
        <title>Phylogenetic and Phylogenomic Definition of Rhizopus Species.</title>
        <authorList>
            <person name="Gryganskyi A.P."/>
            <person name="Golan J."/>
            <person name="Dolatabadi S."/>
            <person name="Mondo S."/>
            <person name="Robb S."/>
            <person name="Idnurm A."/>
            <person name="Muszewska A."/>
            <person name="Steczkiewicz K."/>
            <person name="Masonjones S."/>
            <person name="Liao H.L."/>
            <person name="Gajdeczka M.T."/>
            <person name="Anike F."/>
            <person name="Vuek A."/>
            <person name="Anishchenko I.M."/>
            <person name="Voigt K."/>
            <person name="de Hoog G.S."/>
            <person name="Smith M.E."/>
            <person name="Heitman J."/>
            <person name="Vilgalys R."/>
            <person name="Stajich J.E."/>
        </authorList>
    </citation>
    <scope>NUCLEOTIDE SEQUENCE [LARGE SCALE GENOMIC DNA]</scope>
    <source>
        <strain evidence="1 2">CBS 357.93</strain>
    </source>
</reference>
<name>A0A367ISL5_RHIAZ</name>
<accession>A0A367ISL5</accession>
<comment type="caution">
    <text evidence="1">The sequence shown here is derived from an EMBL/GenBank/DDBJ whole genome shotgun (WGS) entry which is preliminary data.</text>
</comment>
<evidence type="ECO:0000313" key="1">
    <source>
        <dbReference type="EMBL" id="RCH80663.1"/>
    </source>
</evidence>
<organism evidence="1 2">
    <name type="scientific">Rhizopus azygosporus</name>
    <name type="common">Rhizopus microsporus var. azygosporus</name>
    <dbReference type="NCBI Taxonomy" id="86630"/>
    <lineage>
        <taxon>Eukaryota</taxon>
        <taxon>Fungi</taxon>
        <taxon>Fungi incertae sedis</taxon>
        <taxon>Mucoromycota</taxon>
        <taxon>Mucoromycotina</taxon>
        <taxon>Mucoromycetes</taxon>
        <taxon>Mucorales</taxon>
        <taxon>Mucorineae</taxon>
        <taxon>Rhizopodaceae</taxon>
        <taxon>Rhizopus</taxon>
    </lineage>
</organism>
<gene>
    <name evidence="1" type="ORF">CU097_001595</name>
</gene>
<dbReference type="AlphaFoldDB" id="A0A367ISL5"/>
<dbReference type="Proteomes" id="UP000252139">
    <property type="component" value="Unassembled WGS sequence"/>
</dbReference>
<keyword evidence="2" id="KW-1185">Reference proteome</keyword>
<proteinExistence type="predicted"/>